<proteinExistence type="predicted"/>
<organism evidence="1">
    <name type="scientific">marine sediment metagenome</name>
    <dbReference type="NCBI Taxonomy" id="412755"/>
    <lineage>
        <taxon>unclassified sequences</taxon>
        <taxon>metagenomes</taxon>
        <taxon>ecological metagenomes</taxon>
    </lineage>
</organism>
<gene>
    <name evidence="1" type="ORF">S12H4_46617</name>
</gene>
<accession>X1VD20</accession>
<name>X1VD20_9ZZZZ</name>
<comment type="caution">
    <text evidence="1">The sequence shown here is derived from an EMBL/GenBank/DDBJ whole genome shotgun (WGS) entry which is preliminary data.</text>
</comment>
<feature type="non-terminal residue" evidence="1">
    <location>
        <position position="1"/>
    </location>
</feature>
<dbReference type="AlphaFoldDB" id="X1VD20"/>
<protein>
    <submittedName>
        <fullName evidence="1">Uncharacterized protein</fullName>
    </submittedName>
</protein>
<evidence type="ECO:0000313" key="1">
    <source>
        <dbReference type="EMBL" id="GAJ04210.1"/>
    </source>
</evidence>
<sequence length="49" mass="5625">ASVKFVSVRLQLVKSHPARFDIIKEAPEQSDPVKFLFCKSKDDSFCIRL</sequence>
<reference evidence="1" key="1">
    <citation type="journal article" date="2014" name="Front. Microbiol.">
        <title>High frequency of phylogenetically diverse reductive dehalogenase-homologous genes in deep subseafloor sedimentary metagenomes.</title>
        <authorList>
            <person name="Kawai M."/>
            <person name="Futagami T."/>
            <person name="Toyoda A."/>
            <person name="Takaki Y."/>
            <person name="Nishi S."/>
            <person name="Hori S."/>
            <person name="Arai W."/>
            <person name="Tsubouchi T."/>
            <person name="Morono Y."/>
            <person name="Uchiyama I."/>
            <person name="Ito T."/>
            <person name="Fujiyama A."/>
            <person name="Inagaki F."/>
            <person name="Takami H."/>
        </authorList>
    </citation>
    <scope>NUCLEOTIDE SEQUENCE</scope>
    <source>
        <strain evidence="1">Expedition CK06-06</strain>
    </source>
</reference>
<dbReference type="EMBL" id="BARW01028945">
    <property type="protein sequence ID" value="GAJ04210.1"/>
    <property type="molecule type" value="Genomic_DNA"/>
</dbReference>